<proteinExistence type="inferred from homology"/>
<dbReference type="InterPro" id="IPR045861">
    <property type="entry name" value="CorA_cytoplasmic_dom"/>
</dbReference>
<evidence type="ECO:0000256" key="6">
    <source>
        <dbReference type="SAM" id="Phobius"/>
    </source>
</evidence>
<evidence type="ECO:0000256" key="4">
    <source>
        <dbReference type="ARBA" id="ARBA00022989"/>
    </source>
</evidence>
<dbReference type="GeneID" id="63757612"/>
<evidence type="ECO:0000256" key="2">
    <source>
        <dbReference type="ARBA" id="ARBA00009765"/>
    </source>
</evidence>
<dbReference type="SUPFAM" id="SSF143865">
    <property type="entry name" value="CorA soluble domain-like"/>
    <property type="match status" value="1"/>
</dbReference>
<dbReference type="PANTHER" id="PTHR21535">
    <property type="entry name" value="MAGNESIUM AND COBALT TRANSPORT PROTEIN/MITOCHONDRIAL IMPORT INNER MEMBRANE TRANSLOCASE SUBUNIT TIM8"/>
    <property type="match status" value="1"/>
</dbReference>
<evidence type="ECO:0000313" key="8">
    <source>
        <dbReference type="Proteomes" id="UP000184356"/>
    </source>
</evidence>
<accession>A0A1L9TQJ9</accession>
<dbReference type="PANTHER" id="PTHR21535:SF55">
    <property type="entry name" value="MAGNESIUM TRANSPORTER ALR1-RELATED"/>
    <property type="match status" value="1"/>
</dbReference>
<dbReference type="InterPro" id="IPR045863">
    <property type="entry name" value="CorA_TM1_TM2"/>
</dbReference>
<evidence type="ECO:0000313" key="7">
    <source>
        <dbReference type="EMBL" id="OJJ61716.1"/>
    </source>
</evidence>
<name>A0A1L9TQJ9_9EURO</name>
<dbReference type="GO" id="GO:0010961">
    <property type="term" value="P:intracellular magnesium ion homeostasis"/>
    <property type="evidence" value="ECO:0007669"/>
    <property type="project" value="TreeGrafter"/>
</dbReference>
<organism evidence="7 8">
    <name type="scientific">Aspergillus sydowii CBS 593.65</name>
    <dbReference type="NCBI Taxonomy" id="1036612"/>
    <lineage>
        <taxon>Eukaryota</taxon>
        <taxon>Fungi</taxon>
        <taxon>Dikarya</taxon>
        <taxon>Ascomycota</taxon>
        <taxon>Pezizomycotina</taxon>
        <taxon>Eurotiomycetes</taxon>
        <taxon>Eurotiomycetidae</taxon>
        <taxon>Eurotiales</taxon>
        <taxon>Aspergillaceae</taxon>
        <taxon>Aspergillus</taxon>
        <taxon>Aspergillus subgen. Nidulantes</taxon>
    </lineage>
</organism>
<dbReference type="Pfam" id="PF01544">
    <property type="entry name" value="CorA"/>
    <property type="match status" value="1"/>
</dbReference>
<dbReference type="InterPro" id="IPR044089">
    <property type="entry name" value="Alr1-like"/>
</dbReference>
<evidence type="ECO:0008006" key="9">
    <source>
        <dbReference type="Google" id="ProtNLM"/>
    </source>
</evidence>
<dbReference type="Gene3D" id="3.30.460.20">
    <property type="entry name" value="CorA soluble domain-like"/>
    <property type="match status" value="1"/>
</dbReference>
<dbReference type="STRING" id="1036612.A0A1L9TQJ9"/>
<dbReference type="OrthoDB" id="29879at2759"/>
<dbReference type="CDD" id="cd12829">
    <property type="entry name" value="Alr1p-like"/>
    <property type="match status" value="1"/>
</dbReference>
<dbReference type="RefSeq" id="XP_040705522.1">
    <property type="nucleotide sequence ID" value="XM_040841539.1"/>
</dbReference>
<keyword evidence="4 6" id="KW-1133">Transmembrane helix</keyword>
<feature type="transmembrane region" description="Helical" evidence="6">
    <location>
        <begin position="308"/>
        <end position="330"/>
    </location>
</feature>
<dbReference type="AlphaFoldDB" id="A0A1L9TQJ9"/>
<reference evidence="8" key="1">
    <citation type="journal article" date="2017" name="Genome Biol.">
        <title>Comparative genomics reveals high biological diversity and specific adaptations in the industrially and medically important fungal genus Aspergillus.</title>
        <authorList>
            <person name="de Vries R.P."/>
            <person name="Riley R."/>
            <person name="Wiebenga A."/>
            <person name="Aguilar-Osorio G."/>
            <person name="Amillis S."/>
            <person name="Uchima C.A."/>
            <person name="Anderluh G."/>
            <person name="Asadollahi M."/>
            <person name="Askin M."/>
            <person name="Barry K."/>
            <person name="Battaglia E."/>
            <person name="Bayram O."/>
            <person name="Benocci T."/>
            <person name="Braus-Stromeyer S.A."/>
            <person name="Caldana C."/>
            <person name="Canovas D."/>
            <person name="Cerqueira G.C."/>
            <person name="Chen F."/>
            <person name="Chen W."/>
            <person name="Choi C."/>
            <person name="Clum A."/>
            <person name="Dos Santos R.A."/>
            <person name="Damasio A.R."/>
            <person name="Diallinas G."/>
            <person name="Emri T."/>
            <person name="Fekete E."/>
            <person name="Flipphi M."/>
            <person name="Freyberg S."/>
            <person name="Gallo A."/>
            <person name="Gournas C."/>
            <person name="Habgood R."/>
            <person name="Hainaut M."/>
            <person name="Harispe M.L."/>
            <person name="Henrissat B."/>
            <person name="Hilden K.S."/>
            <person name="Hope R."/>
            <person name="Hossain A."/>
            <person name="Karabika E."/>
            <person name="Karaffa L."/>
            <person name="Karanyi Z."/>
            <person name="Krasevec N."/>
            <person name="Kuo A."/>
            <person name="Kusch H."/>
            <person name="LaButti K."/>
            <person name="Lagendijk E.L."/>
            <person name="Lapidus A."/>
            <person name="Levasseur A."/>
            <person name="Lindquist E."/>
            <person name="Lipzen A."/>
            <person name="Logrieco A.F."/>
            <person name="MacCabe A."/>
            <person name="Maekelae M.R."/>
            <person name="Malavazi I."/>
            <person name="Melin P."/>
            <person name="Meyer V."/>
            <person name="Mielnichuk N."/>
            <person name="Miskei M."/>
            <person name="Molnar A.P."/>
            <person name="Mule G."/>
            <person name="Ngan C.Y."/>
            <person name="Orejas M."/>
            <person name="Orosz E."/>
            <person name="Ouedraogo J.P."/>
            <person name="Overkamp K.M."/>
            <person name="Park H.-S."/>
            <person name="Perrone G."/>
            <person name="Piumi F."/>
            <person name="Punt P.J."/>
            <person name="Ram A.F."/>
            <person name="Ramon A."/>
            <person name="Rauscher S."/>
            <person name="Record E."/>
            <person name="Riano-Pachon D.M."/>
            <person name="Robert V."/>
            <person name="Roehrig J."/>
            <person name="Ruller R."/>
            <person name="Salamov A."/>
            <person name="Salih N.S."/>
            <person name="Samson R.A."/>
            <person name="Sandor E."/>
            <person name="Sanguinetti M."/>
            <person name="Schuetze T."/>
            <person name="Sepcic K."/>
            <person name="Shelest E."/>
            <person name="Sherlock G."/>
            <person name="Sophianopoulou V."/>
            <person name="Squina F.M."/>
            <person name="Sun H."/>
            <person name="Susca A."/>
            <person name="Todd R.B."/>
            <person name="Tsang A."/>
            <person name="Unkles S.E."/>
            <person name="van de Wiele N."/>
            <person name="van Rossen-Uffink D."/>
            <person name="Oliveira J.V."/>
            <person name="Vesth T.C."/>
            <person name="Visser J."/>
            <person name="Yu J.-H."/>
            <person name="Zhou M."/>
            <person name="Andersen M.R."/>
            <person name="Archer D.B."/>
            <person name="Baker S.E."/>
            <person name="Benoit I."/>
            <person name="Brakhage A.A."/>
            <person name="Braus G.H."/>
            <person name="Fischer R."/>
            <person name="Frisvad J.C."/>
            <person name="Goldman G.H."/>
            <person name="Houbraken J."/>
            <person name="Oakley B."/>
            <person name="Pocsi I."/>
            <person name="Scazzocchio C."/>
            <person name="Seiboth B."/>
            <person name="vanKuyk P.A."/>
            <person name="Wortman J."/>
            <person name="Dyer P.S."/>
            <person name="Grigoriev I.V."/>
        </authorList>
    </citation>
    <scope>NUCLEOTIDE SEQUENCE [LARGE SCALE GENOMIC DNA]</scope>
    <source>
        <strain evidence="8">CBS 593.65</strain>
    </source>
</reference>
<dbReference type="EMBL" id="KV878583">
    <property type="protein sequence ID" value="OJJ61716.1"/>
    <property type="molecule type" value="Genomic_DNA"/>
</dbReference>
<gene>
    <name evidence="7" type="ORF">ASPSYDRAFT_145592</name>
</gene>
<evidence type="ECO:0000256" key="5">
    <source>
        <dbReference type="ARBA" id="ARBA00023136"/>
    </source>
</evidence>
<dbReference type="InterPro" id="IPR002523">
    <property type="entry name" value="MgTranspt_CorA/ZnTranspt_ZntB"/>
</dbReference>
<protein>
    <recommendedName>
        <fullName evidence="9">CorA family metal ion transporter</fullName>
    </recommendedName>
</protein>
<evidence type="ECO:0000256" key="3">
    <source>
        <dbReference type="ARBA" id="ARBA00022692"/>
    </source>
</evidence>
<dbReference type="Gene3D" id="1.20.58.340">
    <property type="entry name" value="Magnesium transport protein CorA, transmembrane region"/>
    <property type="match status" value="2"/>
</dbReference>
<sequence>MHADRVPQFTFFSCHAQEAQHASSWAELAPHFEKETSKSEDDVWWIDVCDGAEEDVAAVARSLSIHPLTVEDIALQEPRQKIETFPDYYLITQRTLSASLDDDQEIEQPKFSEEGPLLPTPRRASPEMLFILVFGHGTVTFSRSDSGHVSRVRNRLARLHDWSVLSSDWICYALLDDVIDSFQPKIEGISSESEAIQDQIYIARDDDMTPLMLRIYNLRKRINHLTHSLSGKSDVLNGFVKRCQTKRWHPAFPAGDLIVYLSDVQDHLVTILAELSHLDEITSRLQSNFLAQTSVHNMRLSAKLNSGLSKVTVLATIFVPLHMVTGLFGMNVTVPGDDIEGSLAWFFGIVGVFIAVILAACFAAWRFKLL</sequence>
<dbReference type="SUPFAM" id="SSF144083">
    <property type="entry name" value="Magnesium transport protein CorA, transmembrane region"/>
    <property type="match status" value="1"/>
</dbReference>
<comment type="similarity">
    <text evidence="2">Belongs to the CorA metal ion transporter (MIT) (TC 1.A.35) family.</text>
</comment>
<dbReference type="GO" id="GO:0005886">
    <property type="term" value="C:plasma membrane"/>
    <property type="evidence" value="ECO:0007669"/>
    <property type="project" value="TreeGrafter"/>
</dbReference>
<evidence type="ECO:0000256" key="1">
    <source>
        <dbReference type="ARBA" id="ARBA00004141"/>
    </source>
</evidence>
<comment type="subcellular location">
    <subcellularLocation>
        <location evidence="1">Membrane</location>
        <topology evidence="1">Multi-pass membrane protein</topology>
    </subcellularLocation>
</comment>
<keyword evidence="3 6" id="KW-0812">Transmembrane</keyword>
<keyword evidence="5 6" id="KW-0472">Membrane</keyword>
<feature type="transmembrane region" description="Helical" evidence="6">
    <location>
        <begin position="342"/>
        <end position="365"/>
    </location>
</feature>
<dbReference type="GO" id="GO:0015095">
    <property type="term" value="F:magnesium ion transmembrane transporter activity"/>
    <property type="evidence" value="ECO:0007669"/>
    <property type="project" value="InterPro"/>
</dbReference>
<dbReference type="VEuPathDB" id="FungiDB:ASPSYDRAFT_145592"/>
<keyword evidence="8" id="KW-1185">Reference proteome</keyword>
<dbReference type="Proteomes" id="UP000184356">
    <property type="component" value="Unassembled WGS sequence"/>
</dbReference>